<gene>
    <name evidence="1" type="ORF">JL102_03205</name>
</gene>
<proteinExistence type="predicted"/>
<dbReference type="Proteomes" id="UP000659388">
    <property type="component" value="Unassembled WGS sequence"/>
</dbReference>
<dbReference type="EMBL" id="JAESIY010000001">
    <property type="protein sequence ID" value="MBL3655121.1"/>
    <property type="molecule type" value="Genomic_DNA"/>
</dbReference>
<keyword evidence="2" id="KW-1185">Reference proteome</keyword>
<sequence length="233" mass="27720">MKKRTRLEREIISCLAERVKNINYELYKEDYSGNLGHKIEFVKKVAEVQVYMILRFVKPNYLRLQTQLVVHSEKVNRELDGYVEAYDEHGVPLINFDIEDYYEEEEGEDANYFFIDKGKIEVEALVNRMYERYFMKAETDFIPNMSGLEKLDQFINDERNWEGDNLVLSPFCFPIQFQIIAGTVCAVLSGNNKSDLIVNRYLEYSRKEFRVNEDSLIDGYWRYLEDKMPEVSM</sequence>
<name>A0A937JZE9_9BACT</name>
<dbReference type="RefSeq" id="WP_202242318.1">
    <property type="nucleotide sequence ID" value="NZ_JAESIY010000001.1"/>
</dbReference>
<evidence type="ECO:0000313" key="1">
    <source>
        <dbReference type="EMBL" id="MBL3655121.1"/>
    </source>
</evidence>
<protein>
    <submittedName>
        <fullName evidence="1">Uncharacterized protein</fullName>
    </submittedName>
</protein>
<reference evidence="1" key="1">
    <citation type="submission" date="2021-01" db="EMBL/GenBank/DDBJ databases">
        <title>Fulvivirga kasyanovii gen. nov., sp nov., a novel member of the phylum Bacteroidetes isolated from seawater in a mussel farm.</title>
        <authorList>
            <person name="Zhao L.-H."/>
            <person name="Wang Z.-J."/>
        </authorList>
    </citation>
    <scope>NUCLEOTIDE SEQUENCE</scope>
    <source>
        <strain evidence="1">2943</strain>
    </source>
</reference>
<evidence type="ECO:0000313" key="2">
    <source>
        <dbReference type="Proteomes" id="UP000659388"/>
    </source>
</evidence>
<accession>A0A937JZE9</accession>
<organism evidence="1 2">
    <name type="scientific">Fulvivirga sediminis</name>
    <dbReference type="NCBI Taxonomy" id="2803949"/>
    <lineage>
        <taxon>Bacteria</taxon>
        <taxon>Pseudomonadati</taxon>
        <taxon>Bacteroidota</taxon>
        <taxon>Cytophagia</taxon>
        <taxon>Cytophagales</taxon>
        <taxon>Fulvivirgaceae</taxon>
        <taxon>Fulvivirga</taxon>
    </lineage>
</organism>
<dbReference type="AlphaFoldDB" id="A0A937JZE9"/>
<comment type="caution">
    <text evidence="1">The sequence shown here is derived from an EMBL/GenBank/DDBJ whole genome shotgun (WGS) entry which is preliminary data.</text>
</comment>